<evidence type="ECO:0000313" key="3">
    <source>
        <dbReference type="Proteomes" id="UP001428341"/>
    </source>
</evidence>
<evidence type="ECO:0000313" key="2">
    <source>
        <dbReference type="EMBL" id="KAK9223484.1"/>
    </source>
</evidence>
<accession>A0AAP0R1U1</accession>
<dbReference type="Proteomes" id="UP001428341">
    <property type="component" value="Unassembled WGS sequence"/>
</dbReference>
<reference evidence="2 3" key="1">
    <citation type="submission" date="2024-05" db="EMBL/GenBank/DDBJ databases">
        <title>Haplotype-resolved chromosome-level genome assembly of Huyou (Citrus changshanensis).</title>
        <authorList>
            <person name="Miao C."/>
            <person name="Chen W."/>
            <person name="Wu Y."/>
            <person name="Wang L."/>
            <person name="Zhao S."/>
            <person name="Grierson D."/>
            <person name="Xu C."/>
            <person name="Chen K."/>
        </authorList>
    </citation>
    <scope>NUCLEOTIDE SEQUENCE [LARGE SCALE GENOMIC DNA]</scope>
    <source>
        <strain evidence="2">01-14</strain>
        <tissue evidence="2">Leaf</tissue>
    </source>
</reference>
<feature type="region of interest" description="Disordered" evidence="1">
    <location>
        <begin position="1"/>
        <end position="20"/>
    </location>
</feature>
<protein>
    <submittedName>
        <fullName evidence="2">Uncharacterized protein</fullName>
    </submittedName>
</protein>
<feature type="region of interest" description="Disordered" evidence="1">
    <location>
        <begin position="41"/>
        <end position="108"/>
    </location>
</feature>
<organism evidence="2 3">
    <name type="scientific">Citrus x changshan-huyou</name>
    <dbReference type="NCBI Taxonomy" id="2935761"/>
    <lineage>
        <taxon>Eukaryota</taxon>
        <taxon>Viridiplantae</taxon>
        <taxon>Streptophyta</taxon>
        <taxon>Embryophyta</taxon>
        <taxon>Tracheophyta</taxon>
        <taxon>Spermatophyta</taxon>
        <taxon>Magnoliopsida</taxon>
        <taxon>eudicotyledons</taxon>
        <taxon>Gunneridae</taxon>
        <taxon>Pentapetalae</taxon>
        <taxon>rosids</taxon>
        <taxon>malvids</taxon>
        <taxon>Sapindales</taxon>
        <taxon>Rutaceae</taxon>
        <taxon>Aurantioideae</taxon>
        <taxon>Citrus</taxon>
    </lineage>
</organism>
<keyword evidence="3" id="KW-1185">Reference proteome</keyword>
<comment type="caution">
    <text evidence="2">The sequence shown here is derived from an EMBL/GenBank/DDBJ whole genome shotgun (WGS) entry which is preliminary data.</text>
</comment>
<proteinExistence type="predicted"/>
<evidence type="ECO:0000256" key="1">
    <source>
        <dbReference type="SAM" id="MobiDB-lite"/>
    </source>
</evidence>
<sequence length="108" mass="11730">MLTDGSLQLQQQATTRSLKSSDVVVDLGWAIMSVVDLGWARTRSGRRPVTRSGCRPGESGNEANGAGREKKKGGLGENKKRLSSRGSPVTKQMEGESGNERSKWRGVW</sequence>
<dbReference type="EMBL" id="JBCGBO010000002">
    <property type="protein sequence ID" value="KAK9223484.1"/>
    <property type="molecule type" value="Genomic_DNA"/>
</dbReference>
<feature type="compositionally biased region" description="Basic and acidic residues" evidence="1">
    <location>
        <begin position="98"/>
        <end position="108"/>
    </location>
</feature>
<name>A0AAP0R1U1_9ROSI</name>
<dbReference type="AlphaFoldDB" id="A0AAP0R1U1"/>
<gene>
    <name evidence="2" type="ORF">WN944_011928</name>
</gene>